<dbReference type="InterPro" id="IPR036691">
    <property type="entry name" value="Endo/exonu/phosph_ase_sf"/>
</dbReference>
<feature type="transmembrane region" description="Helical" evidence="1">
    <location>
        <begin position="51"/>
        <end position="67"/>
    </location>
</feature>
<accession>A0A4R4DB54</accession>
<dbReference type="Gene3D" id="3.60.10.10">
    <property type="entry name" value="Endonuclease/exonuclease/phosphatase"/>
    <property type="match status" value="1"/>
</dbReference>
<feature type="transmembrane region" description="Helical" evidence="1">
    <location>
        <begin position="12"/>
        <end position="31"/>
    </location>
</feature>
<sequence length="368" mass="40173">MTSVPRRSGPGRIWRLAAWGVALVLIAATALPLAPTDDWWVRAFDFPRPQLAVLLALGVVAALALPGRGRPLRLILLAGLLAALGQQLAWLWPYTPLHTVQTRREENCAAAERLSVVIANLRAGNNGAGPFLEAVRAAAPDLVFVVEVDPGWVRALRPLEETYPHRLLHPRDDFWGFALYARLDLIAPEARHLLSEYVPSARAGIRLRSGAEVGFHGLHPKPPLPGEGTGQRDAELLLAAEAVRQEGRPAVLGGDLNSVAWSDASVLARRIGGLLDPRIGRGPYVTFPTWLPQPLRFPIDHILATPEFRLLTLDRLPDVGSDHLPLLAVLCHAPDAAMPATPPSEVDRQRVREAIRDGREDAARATRR</sequence>
<feature type="domain" description="Endonuclease/exonuclease/phosphatase" evidence="2">
    <location>
        <begin position="120"/>
        <end position="323"/>
    </location>
</feature>
<dbReference type="Pfam" id="PF03372">
    <property type="entry name" value="Exo_endo_phos"/>
    <property type="match status" value="1"/>
</dbReference>
<proteinExistence type="predicted"/>
<reference evidence="3 4" key="1">
    <citation type="submission" date="2019-03" db="EMBL/GenBank/DDBJ databases">
        <title>Paracraurococcus aquatilis NE82 genome sequence.</title>
        <authorList>
            <person name="Zhao Y."/>
            <person name="Du Z."/>
        </authorList>
    </citation>
    <scope>NUCLEOTIDE SEQUENCE [LARGE SCALE GENOMIC DNA]</scope>
    <source>
        <strain evidence="3 4">NE82</strain>
    </source>
</reference>
<name>A0A4R4DB54_9PROT</name>
<keyword evidence="1" id="KW-1133">Transmembrane helix</keyword>
<dbReference type="SUPFAM" id="SSF56219">
    <property type="entry name" value="DNase I-like"/>
    <property type="match status" value="1"/>
</dbReference>
<evidence type="ECO:0000313" key="3">
    <source>
        <dbReference type="EMBL" id="TCZ56647.1"/>
    </source>
</evidence>
<evidence type="ECO:0000256" key="1">
    <source>
        <dbReference type="SAM" id="Phobius"/>
    </source>
</evidence>
<keyword evidence="1" id="KW-0472">Membrane</keyword>
<keyword evidence="3" id="KW-0255">Endonuclease</keyword>
<dbReference type="InterPro" id="IPR005135">
    <property type="entry name" value="Endo/exonuclease/phosphatase"/>
</dbReference>
<evidence type="ECO:0000313" key="4">
    <source>
        <dbReference type="Proteomes" id="UP000295023"/>
    </source>
</evidence>
<dbReference type="Proteomes" id="UP000295023">
    <property type="component" value="Unassembled WGS sequence"/>
</dbReference>
<feature type="transmembrane region" description="Helical" evidence="1">
    <location>
        <begin position="74"/>
        <end position="94"/>
    </location>
</feature>
<evidence type="ECO:0000259" key="2">
    <source>
        <dbReference type="Pfam" id="PF03372"/>
    </source>
</evidence>
<protein>
    <submittedName>
        <fullName evidence="3">Endonuclease</fullName>
    </submittedName>
</protein>
<comment type="caution">
    <text evidence="3">The sequence shown here is derived from an EMBL/GenBank/DDBJ whole genome shotgun (WGS) entry which is preliminary data.</text>
</comment>
<dbReference type="EMBL" id="SKBM01000022">
    <property type="protein sequence ID" value="TCZ56647.1"/>
    <property type="molecule type" value="Genomic_DNA"/>
</dbReference>
<keyword evidence="3" id="KW-0540">Nuclease</keyword>
<dbReference type="AlphaFoldDB" id="A0A4R4DB54"/>
<gene>
    <name evidence="3" type="ORF">EXY23_19860</name>
</gene>
<keyword evidence="3" id="KW-0378">Hydrolase</keyword>
<dbReference type="GO" id="GO:0004519">
    <property type="term" value="F:endonuclease activity"/>
    <property type="evidence" value="ECO:0007669"/>
    <property type="project" value="UniProtKB-KW"/>
</dbReference>
<keyword evidence="1" id="KW-0812">Transmembrane</keyword>
<organism evidence="3 4">
    <name type="scientific">Roseicella aquatilis</name>
    <dbReference type="NCBI Taxonomy" id="2527868"/>
    <lineage>
        <taxon>Bacteria</taxon>
        <taxon>Pseudomonadati</taxon>
        <taxon>Pseudomonadota</taxon>
        <taxon>Alphaproteobacteria</taxon>
        <taxon>Acetobacterales</taxon>
        <taxon>Roseomonadaceae</taxon>
        <taxon>Roseicella</taxon>
    </lineage>
</organism>
<keyword evidence="4" id="KW-1185">Reference proteome</keyword>